<dbReference type="RefSeq" id="WP_132004743.1">
    <property type="nucleotide sequence ID" value="NZ_SMFK01000004.1"/>
</dbReference>
<dbReference type="OrthoDB" id="9791067at2"/>
<dbReference type="PANTHER" id="PTHR38342:SF1">
    <property type="entry name" value="SLR5037 PROTEIN"/>
    <property type="match status" value="1"/>
</dbReference>
<gene>
    <name evidence="2" type="ORF">E0F76_09520</name>
</gene>
<dbReference type="CDD" id="cd14797">
    <property type="entry name" value="DUF302"/>
    <property type="match status" value="1"/>
</dbReference>
<dbReference type="InterPro" id="IPR035923">
    <property type="entry name" value="TT1751-like_sf"/>
</dbReference>
<keyword evidence="3" id="KW-1185">Reference proteome</keyword>
<evidence type="ECO:0000313" key="2">
    <source>
        <dbReference type="EMBL" id="TDD97525.1"/>
    </source>
</evidence>
<evidence type="ECO:0000259" key="1">
    <source>
        <dbReference type="Pfam" id="PF03625"/>
    </source>
</evidence>
<feature type="domain" description="DUF302" evidence="1">
    <location>
        <begin position="35"/>
        <end position="98"/>
    </location>
</feature>
<comment type="caution">
    <text evidence="2">The sequence shown here is derived from an EMBL/GenBank/DDBJ whole genome shotgun (WGS) entry which is preliminary data.</text>
</comment>
<dbReference type="Proteomes" id="UP000295479">
    <property type="component" value="Unassembled WGS sequence"/>
</dbReference>
<dbReference type="PIRSF" id="PIRSF021774">
    <property type="entry name" value="UCP021774"/>
    <property type="match status" value="1"/>
</dbReference>
<accession>A0A4R5CDF0</accession>
<dbReference type="EMBL" id="SMFK01000004">
    <property type="protein sequence ID" value="TDD97525.1"/>
    <property type="molecule type" value="Genomic_DNA"/>
</dbReference>
<dbReference type="Pfam" id="PF03625">
    <property type="entry name" value="DUF302"/>
    <property type="match status" value="1"/>
</dbReference>
<dbReference type="AlphaFoldDB" id="A0A4R5CDF0"/>
<sequence>MKYYISKKISADFDQAVLRITESLKQEGFGVLTEINLQEKLKEKLNVDFRKYKILGACNPDYAYKAIQQEDKIGTMLPCSVIVQELENNKIEVAAVDPVASMMAIENSSLAGIATEIKEKLERAIASL</sequence>
<evidence type="ECO:0000313" key="3">
    <source>
        <dbReference type="Proteomes" id="UP000295479"/>
    </source>
</evidence>
<dbReference type="Gene3D" id="3.30.310.70">
    <property type="entry name" value="TT1751-like domain"/>
    <property type="match status" value="1"/>
</dbReference>
<protein>
    <submittedName>
        <fullName evidence="2">DUF302 domain-containing protein</fullName>
    </submittedName>
</protein>
<dbReference type="InterPro" id="IPR016796">
    <property type="entry name" value="UCP021774"/>
</dbReference>
<organism evidence="2 3">
    <name type="scientific">Flavobacterium cellulosilyticum</name>
    <dbReference type="NCBI Taxonomy" id="2541731"/>
    <lineage>
        <taxon>Bacteria</taxon>
        <taxon>Pseudomonadati</taxon>
        <taxon>Bacteroidota</taxon>
        <taxon>Flavobacteriia</taxon>
        <taxon>Flavobacteriales</taxon>
        <taxon>Flavobacteriaceae</taxon>
        <taxon>Flavobacterium</taxon>
    </lineage>
</organism>
<dbReference type="PANTHER" id="PTHR38342">
    <property type="entry name" value="SLR5037 PROTEIN"/>
    <property type="match status" value="1"/>
</dbReference>
<reference evidence="2 3" key="1">
    <citation type="submission" date="2019-03" db="EMBL/GenBank/DDBJ databases">
        <title>Flavobacterium AR-3-4 sp. nov. isolated from arctic soil.</title>
        <authorList>
            <person name="Chaudhary D.K."/>
        </authorList>
    </citation>
    <scope>NUCLEOTIDE SEQUENCE [LARGE SCALE GENOMIC DNA]</scope>
    <source>
        <strain evidence="2 3">AR-3-4</strain>
    </source>
</reference>
<name>A0A4R5CDF0_9FLAO</name>
<proteinExistence type="predicted"/>
<dbReference type="SUPFAM" id="SSF103247">
    <property type="entry name" value="TT1751-like"/>
    <property type="match status" value="1"/>
</dbReference>
<dbReference type="InterPro" id="IPR005180">
    <property type="entry name" value="DUF302"/>
</dbReference>